<feature type="region of interest" description="Disordered" evidence="1">
    <location>
        <begin position="504"/>
        <end position="527"/>
    </location>
</feature>
<feature type="non-terminal residue" evidence="2">
    <location>
        <position position="1"/>
    </location>
</feature>
<feature type="compositionally biased region" description="Low complexity" evidence="1">
    <location>
        <begin position="249"/>
        <end position="270"/>
    </location>
</feature>
<reference evidence="2" key="1">
    <citation type="journal article" date="2020" name="Stud. Mycol.">
        <title>101 Dothideomycetes genomes: a test case for predicting lifestyles and emergence of pathogens.</title>
        <authorList>
            <person name="Haridas S."/>
            <person name="Albert R."/>
            <person name="Binder M."/>
            <person name="Bloem J."/>
            <person name="Labutti K."/>
            <person name="Salamov A."/>
            <person name="Andreopoulos B."/>
            <person name="Baker S."/>
            <person name="Barry K."/>
            <person name="Bills G."/>
            <person name="Bluhm B."/>
            <person name="Cannon C."/>
            <person name="Castanera R."/>
            <person name="Culley D."/>
            <person name="Daum C."/>
            <person name="Ezra D."/>
            <person name="Gonzalez J."/>
            <person name="Henrissat B."/>
            <person name="Kuo A."/>
            <person name="Liang C."/>
            <person name="Lipzen A."/>
            <person name="Lutzoni F."/>
            <person name="Magnuson J."/>
            <person name="Mondo S."/>
            <person name="Nolan M."/>
            <person name="Ohm R."/>
            <person name="Pangilinan J."/>
            <person name="Park H.-J."/>
            <person name="Ramirez L."/>
            <person name="Alfaro M."/>
            <person name="Sun H."/>
            <person name="Tritt A."/>
            <person name="Yoshinaga Y."/>
            <person name="Zwiers L.-H."/>
            <person name="Turgeon B."/>
            <person name="Goodwin S."/>
            <person name="Spatafora J."/>
            <person name="Crous P."/>
            <person name="Grigoriev I."/>
        </authorList>
    </citation>
    <scope>NUCLEOTIDE SEQUENCE</scope>
    <source>
        <strain evidence="2">CBS 133067</strain>
    </source>
</reference>
<feature type="region of interest" description="Disordered" evidence="1">
    <location>
        <begin position="407"/>
        <end position="482"/>
    </location>
</feature>
<evidence type="ECO:0000256" key="1">
    <source>
        <dbReference type="SAM" id="MobiDB-lite"/>
    </source>
</evidence>
<organism evidence="2 3">
    <name type="scientific">Rhizodiscina lignyota</name>
    <dbReference type="NCBI Taxonomy" id="1504668"/>
    <lineage>
        <taxon>Eukaryota</taxon>
        <taxon>Fungi</taxon>
        <taxon>Dikarya</taxon>
        <taxon>Ascomycota</taxon>
        <taxon>Pezizomycotina</taxon>
        <taxon>Dothideomycetes</taxon>
        <taxon>Pleosporomycetidae</taxon>
        <taxon>Aulographales</taxon>
        <taxon>Rhizodiscinaceae</taxon>
        <taxon>Rhizodiscina</taxon>
    </lineage>
</organism>
<gene>
    <name evidence="2" type="ORF">NA57DRAFT_17562</name>
</gene>
<protein>
    <submittedName>
        <fullName evidence="2">Uncharacterized protein</fullName>
    </submittedName>
</protein>
<dbReference type="PANTHER" id="PTHR42088:SF1">
    <property type="entry name" value="YALI0F10131P"/>
    <property type="match status" value="1"/>
</dbReference>
<feature type="compositionally biased region" description="Polar residues" evidence="1">
    <location>
        <begin position="298"/>
        <end position="308"/>
    </location>
</feature>
<feature type="region of interest" description="Disordered" evidence="1">
    <location>
        <begin position="114"/>
        <end position="346"/>
    </location>
</feature>
<feature type="compositionally biased region" description="Polar residues" evidence="1">
    <location>
        <begin position="280"/>
        <end position="290"/>
    </location>
</feature>
<comment type="caution">
    <text evidence="2">The sequence shown here is derived from an EMBL/GenBank/DDBJ whole genome shotgun (WGS) entry which is preliminary data.</text>
</comment>
<accession>A0A9P4IJF4</accession>
<dbReference type="AlphaFoldDB" id="A0A9P4IJF4"/>
<proteinExistence type="predicted"/>
<feature type="compositionally biased region" description="Polar residues" evidence="1">
    <location>
        <begin position="439"/>
        <end position="448"/>
    </location>
</feature>
<dbReference type="EMBL" id="ML978124">
    <property type="protein sequence ID" value="KAF2101088.1"/>
    <property type="molecule type" value="Genomic_DNA"/>
</dbReference>
<feature type="compositionally biased region" description="Polar residues" evidence="1">
    <location>
        <begin position="132"/>
        <end position="142"/>
    </location>
</feature>
<dbReference type="PANTHER" id="PTHR42088">
    <property type="entry name" value="YALI0F10131P"/>
    <property type="match status" value="1"/>
</dbReference>
<sequence>IPVVICIIGCIYLHRRYLQRQKREDNDSRHKSLDFGLEVARKFSKRGKKGQQKIPEMSVTDFEKSVRHGRGLSMDADITSPYILPAALKGSRESIHSLSRSMNDEYDPYRPVTMVSGDNSSIRHPRGRGGDNESTMTDSSRGTDAFTAGLLKNAKGMSASPPPRGDSMSPNRNESMSPSLSAATFSKEVEIPSNPPPPPEPPANAYLKNTVYQKEALSPPTTEPERDSYFEKNAQTFLSDDTYVPPPRSASSRAPALNQSPPKSQPSLPQIDVQEHDFSNTDWHQGQDQSRALPPRGQSLQDSQTPQQEPVPRPRNLGVDQPDNSNHRLSISVRPLPPEDPSEDAEMRANRIRSFYREYFDDSGKHPVEEMPQNPYAQQDYYEDYGQEFLNDGAVFDPETGQFVVASKPFSEPVTRRAMTPPPRAPPRFKGGARGHNSGGSLHSTGTFATPPRGHSAMSNRGFQPKPKRPLAPLQPLKSLPTPHLLKDDTNLIFSAADFAPPVSYRDRQAGRRPDSPLGTARPYSPSVKAFTPLTTSLDDLTVMPSPHLLRKSGTFTALDFAPPTKFRDIDSGSDVASMRSGRSGLSQAQVYNIRAGAYRVSRIPKELAGTKDELSTSLKP</sequence>
<dbReference type="OrthoDB" id="5417135at2759"/>
<evidence type="ECO:0000313" key="2">
    <source>
        <dbReference type="EMBL" id="KAF2101088.1"/>
    </source>
</evidence>
<feature type="compositionally biased region" description="Pro residues" evidence="1">
    <location>
        <begin position="193"/>
        <end position="202"/>
    </location>
</feature>
<evidence type="ECO:0000313" key="3">
    <source>
        <dbReference type="Proteomes" id="UP000799772"/>
    </source>
</evidence>
<dbReference type="Proteomes" id="UP000799772">
    <property type="component" value="Unassembled WGS sequence"/>
</dbReference>
<name>A0A9P4IJF4_9PEZI</name>
<feature type="compositionally biased region" description="Basic and acidic residues" evidence="1">
    <location>
        <begin position="505"/>
        <end position="515"/>
    </location>
</feature>
<keyword evidence="3" id="KW-1185">Reference proteome</keyword>
<feature type="non-terminal residue" evidence="2">
    <location>
        <position position="621"/>
    </location>
</feature>
<feature type="compositionally biased region" description="Polar residues" evidence="1">
    <location>
        <begin position="168"/>
        <end position="184"/>
    </location>
</feature>